<comment type="caution">
    <text evidence="1">The sequence shown here is derived from an EMBL/GenBank/DDBJ whole genome shotgun (WGS) entry which is preliminary data.</text>
</comment>
<reference evidence="1 2" key="2">
    <citation type="journal article" date="2022" name="Mol. Ecol. Resour.">
        <title>The genomes of chicory, endive, great burdock and yacon provide insights into Asteraceae paleo-polyploidization history and plant inulin production.</title>
        <authorList>
            <person name="Fan W."/>
            <person name="Wang S."/>
            <person name="Wang H."/>
            <person name="Wang A."/>
            <person name="Jiang F."/>
            <person name="Liu H."/>
            <person name="Zhao H."/>
            <person name="Xu D."/>
            <person name="Zhang Y."/>
        </authorList>
    </citation>
    <scope>NUCLEOTIDE SEQUENCE [LARGE SCALE GENOMIC DNA]</scope>
    <source>
        <strain evidence="2">cv. Yunnan</strain>
        <tissue evidence="1">Leaves</tissue>
    </source>
</reference>
<protein>
    <submittedName>
        <fullName evidence="1">Uncharacterized protein</fullName>
    </submittedName>
</protein>
<keyword evidence="2" id="KW-1185">Reference proteome</keyword>
<dbReference type="EMBL" id="CM042029">
    <property type="protein sequence ID" value="KAI3793585.1"/>
    <property type="molecule type" value="Genomic_DNA"/>
</dbReference>
<dbReference type="Proteomes" id="UP001056120">
    <property type="component" value="Linkage Group LG12"/>
</dbReference>
<evidence type="ECO:0000313" key="1">
    <source>
        <dbReference type="EMBL" id="KAI3793585.1"/>
    </source>
</evidence>
<evidence type="ECO:0000313" key="2">
    <source>
        <dbReference type="Proteomes" id="UP001056120"/>
    </source>
</evidence>
<accession>A0ACB9HEA2</accession>
<proteinExistence type="predicted"/>
<sequence>MYKMEVSGIFKRENARVGQKSRFGGSAREGDRRTVVAEGFATVVLEEVSDLEEQQLQHEATRPLRLGLWNTDCGGEIVEVQGGHIVPSDDGIDGNKMSNLGRLTTVDMDSRLVSEQNTYADIEAAYKCLKVTYGVKEDVILYG</sequence>
<reference evidence="2" key="1">
    <citation type="journal article" date="2022" name="Mol. Ecol. Resour.">
        <title>The genomes of chicory, endive, great burdock and yacon provide insights into Asteraceae palaeo-polyploidization history and plant inulin production.</title>
        <authorList>
            <person name="Fan W."/>
            <person name="Wang S."/>
            <person name="Wang H."/>
            <person name="Wang A."/>
            <person name="Jiang F."/>
            <person name="Liu H."/>
            <person name="Zhao H."/>
            <person name="Xu D."/>
            <person name="Zhang Y."/>
        </authorList>
    </citation>
    <scope>NUCLEOTIDE SEQUENCE [LARGE SCALE GENOMIC DNA]</scope>
    <source>
        <strain evidence="2">cv. Yunnan</strain>
    </source>
</reference>
<gene>
    <name evidence="1" type="ORF">L1987_36205</name>
</gene>
<name>A0ACB9HEA2_9ASTR</name>
<organism evidence="1 2">
    <name type="scientific">Smallanthus sonchifolius</name>
    <dbReference type="NCBI Taxonomy" id="185202"/>
    <lineage>
        <taxon>Eukaryota</taxon>
        <taxon>Viridiplantae</taxon>
        <taxon>Streptophyta</taxon>
        <taxon>Embryophyta</taxon>
        <taxon>Tracheophyta</taxon>
        <taxon>Spermatophyta</taxon>
        <taxon>Magnoliopsida</taxon>
        <taxon>eudicotyledons</taxon>
        <taxon>Gunneridae</taxon>
        <taxon>Pentapetalae</taxon>
        <taxon>asterids</taxon>
        <taxon>campanulids</taxon>
        <taxon>Asterales</taxon>
        <taxon>Asteraceae</taxon>
        <taxon>Asteroideae</taxon>
        <taxon>Heliantheae alliance</taxon>
        <taxon>Millerieae</taxon>
        <taxon>Smallanthus</taxon>
    </lineage>
</organism>